<evidence type="ECO:0000313" key="12">
    <source>
        <dbReference type="EMBL" id="TCU14762.1"/>
    </source>
</evidence>
<evidence type="ECO:0000256" key="3">
    <source>
        <dbReference type="ARBA" id="ARBA00022553"/>
    </source>
</evidence>
<evidence type="ECO:0000313" key="13">
    <source>
        <dbReference type="Proteomes" id="UP000294576"/>
    </source>
</evidence>
<keyword evidence="4 7" id="KW-0479">Metal-binding</keyword>
<evidence type="ECO:0000256" key="7">
    <source>
        <dbReference type="RuleBase" id="RU004326"/>
    </source>
</evidence>
<reference evidence="12 13" key="1">
    <citation type="submission" date="2019-03" db="EMBL/GenBank/DDBJ databases">
        <title>Genomic Encyclopedia of Type Strains, Phase IV (KMG-V): Genome sequencing to study the core and pangenomes of soil and plant-associated prokaryotes.</title>
        <authorList>
            <person name="Whitman W."/>
        </authorList>
    </citation>
    <scope>NUCLEOTIDE SEQUENCE [LARGE SCALE GENOMIC DNA]</scope>
    <source>
        <strain evidence="12 13">Hc14</strain>
    </source>
</reference>
<evidence type="ECO:0000259" key="9">
    <source>
        <dbReference type="Pfam" id="PF02878"/>
    </source>
</evidence>
<dbReference type="CDD" id="cd03088">
    <property type="entry name" value="ManB"/>
    <property type="match status" value="1"/>
</dbReference>
<dbReference type="Gene3D" id="3.40.120.10">
    <property type="entry name" value="Alpha-D-Glucose-1,6-Bisphosphate, subunit A, domain 3"/>
    <property type="match status" value="3"/>
</dbReference>
<keyword evidence="3" id="KW-0597">Phosphoprotein</keyword>
<evidence type="ECO:0000256" key="6">
    <source>
        <dbReference type="ARBA" id="ARBA00023235"/>
    </source>
</evidence>
<dbReference type="InterPro" id="IPR005843">
    <property type="entry name" value="A-D-PHexomutase_C"/>
</dbReference>
<name>A0A4R3Q674_RHISU</name>
<dbReference type="Pfam" id="PF00408">
    <property type="entry name" value="PGM_PMM_IV"/>
    <property type="match status" value="1"/>
</dbReference>
<organism evidence="12 13">
    <name type="scientific">Rhizobium sullae</name>
    <name type="common">Rhizobium hedysari</name>
    <dbReference type="NCBI Taxonomy" id="50338"/>
    <lineage>
        <taxon>Bacteria</taxon>
        <taxon>Pseudomonadati</taxon>
        <taxon>Pseudomonadota</taxon>
        <taxon>Alphaproteobacteria</taxon>
        <taxon>Hyphomicrobiales</taxon>
        <taxon>Rhizobiaceae</taxon>
        <taxon>Rhizobium/Agrobacterium group</taxon>
        <taxon>Rhizobium</taxon>
    </lineage>
</organism>
<feature type="domain" description="Alpha-D-phosphohexomutase alpha/beta/alpha" evidence="9">
    <location>
        <begin position="3"/>
        <end position="133"/>
    </location>
</feature>
<sequence>MSLKFGTSGLRGLSVDLKGKPSFVYSAAFATFLLRNRIAKPGDRVLVGYDFRDSSPAIAANVKLALGAHGLQPVDCGNLPTPALAFYGIRTGAASMMITGSHIPSDRNGIKFYLPDGEIDKNHEQGISAIAQELVGLELPVATDSAKEADGAADAVSVFMDRNKTLLPKNALSGMRVGVYQHSTVARDLLNEILNYYGAEVFGLGRSEVFIPVDTEAVSVQTIAALQQWAAELRLDAIVSADGDGDRPLIADETGKPINGDICGLIAARFLGADAIVTPVTSNSGIEALGRHVVRTKVGSPFVVAAMQEALKTYQGVVGFEANGGTLTGSSFPVASGLLEPLPTRDSFLPILAVLATAAATGQALSKLKLDLGLPFTAADRLENFATERSAALMAWLRADDTNLERFTAPLGQVSGISELDGLRVTLSNGRIVHFRPSGNAPEMRCYVEAGSPEETAQVLDIGLGLLRDFDTARSVLNMGIGPA</sequence>
<dbReference type="InterPro" id="IPR016055">
    <property type="entry name" value="A-D-PHexomutase_a/b/a-I/II/III"/>
</dbReference>
<dbReference type="Gene3D" id="3.30.310.50">
    <property type="entry name" value="Alpha-D-phosphohexomutase, C-terminal domain"/>
    <property type="match status" value="1"/>
</dbReference>
<evidence type="ECO:0000256" key="2">
    <source>
        <dbReference type="ARBA" id="ARBA00010231"/>
    </source>
</evidence>
<evidence type="ECO:0000256" key="1">
    <source>
        <dbReference type="ARBA" id="ARBA00001946"/>
    </source>
</evidence>
<feature type="domain" description="Alpha-D-phosphohexomutase C-terminal" evidence="8">
    <location>
        <begin position="413"/>
        <end position="460"/>
    </location>
</feature>
<feature type="domain" description="Alpha-D-phosphohexomutase alpha/beta/alpha" evidence="11">
    <location>
        <begin position="260"/>
        <end position="369"/>
    </location>
</feature>
<comment type="cofactor">
    <cofactor evidence="1">
        <name>Mg(2+)</name>
        <dbReference type="ChEBI" id="CHEBI:18420"/>
    </cofactor>
</comment>
<comment type="similarity">
    <text evidence="2 7">Belongs to the phosphohexose mutase family.</text>
</comment>
<dbReference type="Proteomes" id="UP000294576">
    <property type="component" value="Unassembled WGS sequence"/>
</dbReference>
<accession>A0A4R3Q674</accession>
<dbReference type="AlphaFoldDB" id="A0A4R3Q674"/>
<evidence type="ECO:0000259" key="11">
    <source>
        <dbReference type="Pfam" id="PF02880"/>
    </source>
</evidence>
<dbReference type="PROSITE" id="PS00710">
    <property type="entry name" value="PGM_PMM"/>
    <property type="match status" value="1"/>
</dbReference>
<feature type="domain" description="Alpha-D-phosphohexomutase alpha/beta/alpha" evidence="10">
    <location>
        <begin position="160"/>
        <end position="255"/>
    </location>
</feature>
<dbReference type="GO" id="GO:0000287">
    <property type="term" value="F:magnesium ion binding"/>
    <property type="evidence" value="ECO:0007669"/>
    <property type="project" value="InterPro"/>
</dbReference>
<dbReference type="Pfam" id="PF02878">
    <property type="entry name" value="PGM_PMM_I"/>
    <property type="match status" value="1"/>
</dbReference>
<dbReference type="GO" id="GO:0004615">
    <property type="term" value="F:phosphomannomutase activity"/>
    <property type="evidence" value="ECO:0007669"/>
    <property type="project" value="TreeGrafter"/>
</dbReference>
<dbReference type="InterPro" id="IPR005845">
    <property type="entry name" value="A-D-PHexomutase_a/b/a-II"/>
</dbReference>
<dbReference type="EMBL" id="SMBH01000008">
    <property type="protein sequence ID" value="TCU14762.1"/>
    <property type="molecule type" value="Genomic_DNA"/>
</dbReference>
<proteinExistence type="inferred from homology"/>
<evidence type="ECO:0000259" key="10">
    <source>
        <dbReference type="Pfam" id="PF02879"/>
    </source>
</evidence>
<keyword evidence="5 7" id="KW-0460">Magnesium</keyword>
<dbReference type="InterPro" id="IPR005844">
    <property type="entry name" value="A-D-PHexomutase_a/b/a-I"/>
</dbReference>
<dbReference type="InterPro" id="IPR036900">
    <property type="entry name" value="A-D-PHexomutase_C_sf"/>
</dbReference>
<dbReference type="PANTHER" id="PTHR42946">
    <property type="entry name" value="PHOSPHOHEXOSE MUTASE"/>
    <property type="match status" value="1"/>
</dbReference>
<dbReference type="Pfam" id="PF02879">
    <property type="entry name" value="PGM_PMM_II"/>
    <property type="match status" value="1"/>
</dbReference>
<dbReference type="InterPro" id="IPR016066">
    <property type="entry name" value="A-D-PHexomutase_CS"/>
</dbReference>
<protein>
    <submittedName>
        <fullName evidence="12">Phosphomannomutase</fullName>
    </submittedName>
</protein>
<dbReference type="RefSeq" id="WP_132563787.1">
    <property type="nucleotide sequence ID" value="NZ_SMBH01000008.1"/>
</dbReference>
<dbReference type="SUPFAM" id="SSF55957">
    <property type="entry name" value="Phosphoglucomutase, C-terminal domain"/>
    <property type="match status" value="1"/>
</dbReference>
<evidence type="ECO:0000256" key="4">
    <source>
        <dbReference type="ARBA" id="ARBA00022723"/>
    </source>
</evidence>
<dbReference type="SUPFAM" id="SSF53738">
    <property type="entry name" value="Phosphoglucomutase, first 3 domains"/>
    <property type="match status" value="3"/>
</dbReference>
<evidence type="ECO:0000259" key="8">
    <source>
        <dbReference type="Pfam" id="PF00408"/>
    </source>
</evidence>
<evidence type="ECO:0000256" key="5">
    <source>
        <dbReference type="ARBA" id="ARBA00022842"/>
    </source>
</evidence>
<dbReference type="InterPro" id="IPR050060">
    <property type="entry name" value="Phosphoglucosamine_mutase"/>
</dbReference>
<dbReference type="InterPro" id="IPR005846">
    <property type="entry name" value="A-D-PHexomutase_a/b/a-III"/>
</dbReference>
<comment type="caution">
    <text evidence="12">The sequence shown here is derived from an EMBL/GenBank/DDBJ whole genome shotgun (WGS) entry which is preliminary data.</text>
</comment>
<dbReference type="GO" id="GO:0005975">
    <property type="term" value="P:carbohydrate metabolic process"/>
    <property type="evidence" value="ECO:0007669"/>
    <property type="project" value="InterPro"/>
</dbReference>
<keyword evidence="6" id="KW-0413">Isomerase</keyword>
<dbReference type="PANTHER" id="PTHR42946:SF1">
    <property type="entry name" value="PHOSPHOGLUCOMUTASE (ALPHA-D-GLUCOSE-1,6-BISPHOSPHATE-DEPENDENT)"/>
    <property type="match status" value="1"/>
</dbReference>
<gene>
    <name evidence="12" type="ORF">EV132_108132</name>
</gene>
<dbReference type="Pfam" id="PF02880">
    <property type="entry name" value="PGM_PMM_III"/>
    <property type="match status" value="1"/>
</dbReference>